<feature type="domain" description="ABC transporter" evidence="3">
    <location>
        <begin position="4"/>
        <end position="229"/>
    </location>
</feature>
<dbReference type="PANTHER" id="PTHR43158">
    <property type="entry name" value="SKFA PEPTIDE EXPORT ATP-BINDING PROTEIN SKFE"/>
    <property type="match status" value="1"/>
</dbReference>
<organism evidence="4 5">
    <name type="scientific">Lysinibacillus pakistanensis</name>
    <dbReference type="NCBI Taxonomy" id="759811"/>
    <lineage>
        <taxon>Bacteria</taxon>
        <taxon>Bacillati</taxon>
        <taxon>Bacillota</taxon>
        <taxon>Bacilli</taxon>
        <taxon>Bacillales</taxon>
        <taxon>Bacillaceae</taxon>
        <taxon>Lysinibacillus</taxon>
    </lineage>
</organism>
<dbReference type="PROSITE" id="PS50893">
    <property type="entry name" value="ABC_TRANSPORTER_2"/>
    <property type="match status" value="1"/>
</dbReference>
<name>A0AAX3WVX6_9BACI</name>
<dbReference type="Proteomes" id="UP001178322">
    <property type="component" value="Chromosome"/>
</dbReference>
<dbReference type="PANTHER" id="PTHR43158:SF5">
    <property type="entry name" value="ABC TRANSPORTER, ATP-BINDING PROTEIN"/>
    <property type="match status" value="1"/>
</dbReference>
<evidence type="ECO:0000313" key="4">
    <source>
        <dbReference type="EMBL" id="WHY50869.1"/>
    </source>
</evidence>
<protein>
    <submittedName>
        <fullName evidence="4">ABC transporter ATP-binding protein</fullName>
    </submittedName>
</protein>
<keyword evidence="1" id="KW-0547">Nucleotide-binding</keyword>
<dbReference type="RefSeq" id="WP_283869493.1">
    <property type="nucleotide sequence ID" value="NZ_CP126101.1"/>
</dbReference>
<dbReference type="AlphaFoldDB" id="A0AAX3WVX6"/>
<proteinExistence type="predicted"/>
<evidence type="ECO:0000259" key="3">
    <source>
        <dbReference type="PROSITE" id="PS50893"/>
    </source>
</evidence>
<evidence type="ECO:0000256" key="2">
    <source>
        <dbReference type="ARBA" id="ARBA00022840"/>
    </source>
</evidence>
<gene>
    <name evidence="4" type="ORF">QNH24_21655</name>
</gene>
<dbReference type="Pfam" id="PF00005">
    <property type="entry name" value="ABC_tran"/>
    <property type="match status" value="1"/>
</dbReference>
<dbReference type="InterPro" id="IPR003439">
    <property type="entry name" value="ABC_transporter-like_ATP-bd"/>
</dbReference>
<evidence type="ECO:0000313" key="5">
    <source>
        <dbReference type="Proteomes" id="UP001178322"/>
    </source>
</evidence>
<dbReference type="GO" id="GO:0016887">
    <property type="term" value="F:ATP hydrolysis activity"/>
    <property type="evidence" value="ECO:0007669"/>
    <property type="project" value="InterPro"/>
</dbReference>
<sequence>MNVIQCEKLSKKFGRLHALQEITCTINGEKIIGVIGRNGAGKSTLLTIIAGFLKPTNGFCQVFNENPFNNIQAAANTILIDDRLSFSDYLSLEEILKMGADFYPNWQNELAYRLLHYANIDLSAKHQQLSKGQMATFNLVYGLVSRCALTILDEPMNGMDEAIRTDFYRAILKEYIAFPRTILIASHHLQEMESILEEILLIDEGTVVTHASVDELKEQLIALSGPSDRMKSLLSETNVYAQQIVAGVCTAIVDASKLFITEEMLRTKGITKSVLTASEICRYLTNHKGSDIDAIFD</sequence>
<dbReference type="GO" id="GO:0005524">
    <property type="term" value="F:ATP binding"/>
    <property type="evidence" value="ECO:0007669"/>
    <property type="project" value="UniProtKB-KW"/>
</dbReference>
<evidence type="ECO:0000256" key="1">
    <source>
        <dbReference type="ARBA" id="ARBA00022741"/>
    </source>
</evidence>
<dbReference type="EMBL" id="CP126101">
    <property type="protein sequence ID" value="WHY50869.1"/>
    <property type="molecule type" value="Genomic_DNA"/>
</dbReference>
<dbReference type="Gene3D" id="3.40.50.300">
    <property type="entry name" value="P-loop containing nucleotide triphosphate hydrolases"/>
    <property type="match status" value="1"/>
</dbReference>
<keyword evidence="2 4" id="KW-0067">ATP-binding</keyword>
<dbReference type="InterPro" id="IPR027417">
    <property type="entry name" value="P-loop_NTPase"/>
</dbReference>
<dbReference type="SUPFAM" id="SSF52540">
    <property type="entry name" value="P-loop containing nucleoside triphosphate hydrolases"/>
    <property type="match status" value="1"/>
</dbReference>
<accession>A0AAX3WVX6</accession>
<reference evidence="4" key="1">
    <citation type="submission" date="2023-05" db="EMBL/GenBank/DDBJ databases">
        <title>Comparative genomics of Bacillaceae isolates and their secondary metabolite potential.</title>
        <authorList>
            <person name="Song L."/>
            <person name="Nielsen L.J."/>
            <person name="Mohite O."/>
            <person name="Xu X."/>
            <person name="Weber T."/>
            <person name="Kovacs A.T."/>
        </authorList>
    </citation>
    <scope>NUCLEOTIDE SEQUENCE</scope>
    <source>
        <strain evidence="4">LY1</strain>
    </source>
</reference>
<dbReference type="InterPro" id="IPR003593">
    <property type="entry name" value="AAA+_ATPase"/>
</dbReference>
<dbReference type="SMART" id="SM00382">
    <property type="entry name" value="AAA"/>
    <property type="match status" value="1"/>
</dbReference>